<organism evidence="1 2">
    <name type="scientific">Ichthyophthirius multifiliis</name>
    <name type="common">White spot disease agent</name>
    <name type="synonym">Ich</name>
    <dbReference type="NCBI Taxonomy" id="5932"/>
    <lineage>
        <taxon>Eukaryota</taxon>
        <taxon>Sar</taxon>
        <taxon>Alveolata</taxon>
        <taxon>Ciliophora</taxon>
        <taxon>Intramacronucleata</taxon>
        <taxon>Oligohymenophorea</taxon>
        <taxon>Hymenostomatida</taxon>
        <taxon>Ophryoglenina</taxon>
        <taxon>Ichthyophthirius</taxon>
    </lineage>
</organism>
<dbReference type="EMBL" id="GL984260">
    <property type="protein sequence ID" value="EGR28334.1"/>
    <property type="molecule type" value="Genomic_DNA"/>
</dbReference>
<evidence type="ECO:0000313" key="1">
    <source>
        <dbReference type="EMBL" id="EGR28334.1"/>
    </source>
</evidence>
<dbReference type="Proteomes" id="UP000008983">
    <property type="component" value="Unassembled WGS sequence"/>
</dbReference>
<dbReference type="OrthoDB" id="282659at2759"/>
<evidence type="ECO:0000313" key="2">
    <source>
        <dbReference type="Proteomes" id="UP000008983"/>
    </source>
</evidence>
<reference evidence="1 2" key="1">
    <citation type="submission" date="2011-07" db="EMBL/GenBank/DDBJ databases">
        <authorList>
            <person name="Coyne R."/>
            <person name="Brami D."/>
            <person name="Johnson J."/>
            <person name="Hostetler J."/>
            <person name="Hannick L."/>
            <person name="Clark T."/>
            <person name="Cassidy-Hanley D."/>
            <person name="Inman J."/>
        </authorList>
    </citation>
    <scope>NUCLEOTIDE SEQUENCE [LARGE SCALE GENOMIC DNA]</scope>
    <source>
        <strain evidence="1 2">G5</strain>
    </source>
</reference>
<accession>G0R2G6</accession>
<sequence>MGNEYAEMLLNKEKYCSLYNFETFSQKTHPQNIYMEPQNGQIYYVEGNCIGSQFGFPRINIKKNIDGKK</sequence>
<keyword evidence="2" id="KW-1185">Reference proteome</keyword>
<dbReference type="GeneID" id="14904421"/>
<proteinExistence type="predicted"/>
<name>G0R2G6_ICHMU</name>
<protein>
    <submittedName>
        <fullName evidence="1">Uncharacterized protein</fullName>
    </submittedName>
</protein>
<gene>
    <name evidence="1" type="ORF">IMG5_177940</name>
</gene>
<dbReference type="InParanoid" id="G0R2G6"/>
<dbReference type="AlphaFoldDB" id="G0R2G6"/>
<dbReference type="RefSeq" id="XP_004027679.1">
    <property type="nucleotide sequence ID" value="XM_004027630.1"/>
</dbReference>